<accession>A0A9P6NSJ4</accession>
<dbReference type="AlphaFoldDB" id="A0A9P6NSJ4"/>
<organism evidence="1 2">
    <name type="scientific">Cronartium quercuum f. sp. fusiforme G11</name>
    <dbReference type="NCBI Taxonomy" id="708437"/>
    <lineage>
        <taxon>Eukaryota</taxon>
        <taxon>Fungi</taxon>
        <taxon>Dikarya</taxon>
        <taxon>Basidiomycota</taxon>
        <taxon>Pucciniomycotina</taxon>
        <taxon>Pucciniomycetes</taxon>
        <taxon>Pucciniales</taxon>
        <taxon>Coleosporiaceae</taxon>
        <taxon>Cronartium</taxon>
    </lineage>
</organism>
<comment type="caution">
    <text evidence="1">The sequence shown here is derived from an EMBL/GenBank/DDBJ whole genome shotgun (WGS) entry which is preliminary data.</text>
</comment>
<reference evidence="1" key="1">
    <citation type="submission" date="2013-11" db="EMBL/GenBank/DDBJ databases">
        <title>Genome sequence of the fusiform rust pathogen reveals effectors for host alternation and coevolution with pine.</title>
        <authorList>
            <consortium name="DOE Joint Genome Institute"/>
            <person name="Smith K."/>
            <person name="Pendleton A."/>
            <person name="Kubisiak T."/>
            <person name="Anderson C."/>
            <person name="Salamov A."/>
            <person name="Aerts A."/>
            <person name="Riley R."/>
            <person name="Clum A."/>
            <person name="Lindquist E."/>
            <person name="Ence D."/>
            <person name="Campbell M."/>
            <person name="Kronenberg Z."/>
            <person name="Feau N."/>
            <person name="Dhillon B."/>
            <person name="Hamelin R."/>
            <person name="Burleigh J."/>
            <person name="Smith J."/>
            <person name="Yandell M."/>
            <person name="Nelson C."/>
            <person name="Grigoriev I."/>
            <person name="Davis J."/>
        </authorList>
    </citation>
    <scope>NUCLEOTIDE SEQUENCE</scope>
    <source>
        <strain evidence="1">G11</strain>
    </source>
</reference>
<name>A0A9P6NSJ4_9BASI</name>
<dbReference type="EMBL" id="MU167213">
    <property type="protein sequence ID" value="KAG0151438.1"/>
    <property type="molecule type" value="Genomic_DNA"/>
</dbReference>
<evidence type="ECO:0000313" key="1">
    <source>
        <dbReference type="EMBL" id="KAG0151438.1"/>
    </source>
</evidence>
<dbReference type="Proteomes" id="UP000886653">
    <property type="component" value="Unassembled WGS sequence"/>
</dbReference>
<sequence>MVSDFYVIPDVCAAANQRQQSAIDNIFISSHSISIDSNPIIDQRLTISAIYRSKYQHSLYPSSTLSRLTVKVVSLLHTEALTCMSWRSTNFARPVWKPKTIPSTVLVQANTFVAAGVLLNEHGPNAPACTGFLIAQQTGTVGINVGSIRLDFKAQIKPSREFGHHFNFGLTKHTERCPTQFSDPATNLTIVTFPDYSFHQTQCAPFINVVGRALLAKQ</sequence>
<keyword evidence="2" id="KW-1185">Reference proteome</keyword>
<evidence type="ECO:0000313" key="2">
    <source>
        <dbReference type="Proteomes" id="UP000886653"/>
    </source>
</evidence>
<proteinExistence type="predicted"/>
<protein>
    <submittedName>
        <fullName evidence="1">Uncharacterized protein</fullName>
    </submittedName>
</protein>
<gene>
    <name evidence="1" type="ORF">CROQUDRAFT_86864</name>
</gene>